<evidence type="ECO:0000256" key="8">
    <source>
        <dbReference type="PROSITE-ProRule" id="PRU00175"/>
    </source>
</evidence>
<feature type="domain" description="RING-type" evidence="11">
    <location>
        <begin position="258"/>
        <end position="300"/>
    </location>
</feature>
<gene>
    <name evidence="12" type="ORF">ODALV1_LOCUS16339</name>
</gene>
<dbReference type="SUPFAM" id="SSF57850">
    <property type="entry name" value="RING/U-box"/>
    <property type="match status" value="1"/>
</dbReference>
<dbReference type="Proteomes" id="UP001642540">
    <property type="component" value="Unassembled WGS sequence"/>
</dbReference>
<protein>
    <recommendedName>
        <fullName evidence="11">RING-type domain-containing protein</fullName>
    </recommendedName>
</protein>
<dbReference type="Pfam" id="PF13639">
    <property type="entry name" value="zf-RING_2"/>
    <property type="match status" value="1"/>
</dbReference>
<keyword evidence="13" id="KW-1185">Reference proteome</keyword>
<name>A0ABP1QX70_9HEXA</name>
<keyword evidence="3" id="KW-0479">Metal-binding</keyword>
<feature type="compositionally biased region" description="Polar residues" evidence="9">
    <location>
        <begin position="498"/>
        <end position="508"/>
    </location>
</feature>
<evidence type="ECO:0000256" key="9">
    <source>
        <dbReference type="SAM" id="MobiDB-lite"/>
    </source>
</evidence>
<feature type="compositionally biased region" description="Polar residues" evidence="9">
    <location>
        <begin position="404"/>
        <end position="422"/>
    </location>
</feature>
<evidence type="ECO:0000313" key="12">
    <source>
        <dbReference type="EMBL" id="CAL8114158.1"/>
    </source>
</evidence>
<evidence type="ECO:0000256" key="5">
    <source>
        <dbReference type="ARBA" id="ARBA00022833"/>
    </source>
</evidence>
<dbReference type="SMART" id="SM00184">
    <property type="entry name" value="RING"/>
    <property type="match status" value="1"/>
</dbReference>
<comment type="subcellular location">
    <subcellularLocation>
        <location evidence="1">Membrane</location>
    </subcellularLocation>
</comment>
<dbReference type="EMBL" id="CAXLJM020000049">
    <property type="protein sequence ID" value="CAL8114158.1"/>
    <property type="molecule type" value="Genomic_DNA"/>
</dbReference>
<feature type="compositionally biased region" description="Polar residues" evidence="9">
    <location>
        <begin position="326"/>
        <end position="341"/>
    </location>
</feature>
<feature type="region of interest" description="Disordered" evidence="9">
    <location>
        <begin position="362"/>
        <end position="451"/>
    </location>
</feature>
<dbReference type="Gene3D" id="3.30.40.10">
    <property type="entry name" value="Zinc/RING finger domain, C3HC4 (zinc finger)"/>
    <property type="match status" value="1"/>
</dbReference>
<evidence type="ECO:0000259" key="11">
    <source>
        <dbReference type="PROSITE" id="PS50089"/>
    </source>
</evidence>
<feature type="transmembrane region" description="Helical" evidence="10">
    <location>
        <begin position="194"/>
        <end position="218"/>
    </location>
</feature>
<accession>A0ABP1QX70</accession>
<proteinExistence type="predicted"/>
<reference evidence="12 13" key="1">
    <citation type="submission" date="2024-08" db="EMBL/GenBank/DDBJ databases">
        <authorList>
            <person name="Cucini C."/>
            <person name="Frati F."/>
        </authorList>
    </citation>
    <scope>NUCLEOTIDE SEQUENCE [LARGE SCALE GENOMIC DNA]</scope>
</reference>
<keyword evidence="4 8" id="KW-0863">Zinc-finger</keyword>
<dbReference type="PANTHER" id="PTHR45931">
    <property type="entry name" value="SI:CH211-59O9.10"/>
    <property type="match status" value="1"/>
</dbReference>
<feature type="compositionally biased region" description="Low complexity" evidence="9">
    <location>
        <begin position="392"/>
        <end position="403"/>
    </location>
</feature>
<evidence type="ECO:0000256" key="2">
    <source>
        <dbReference type="ARBA" id="ARBA00022692"/>
    </source>
</evidence>
<dbReference type="Gene3D" id="3.50.30.30">
    <property type="match status" value="1"/>
</dbReference>
<feature type="region of interest" description="Disordered" evidence="9">
    <location>
        <begin position="311"/>
        <end position="341"/>
    </location>
</feature>
<evidence type="ECO:0000256" key="3">
    <source>
        <dbReference type="ARBA" id="ARBA00022723"/>
    </source>
</evidence>
<feature type="compositionally biased region" description="Low complexity" evidence="9">
    <location>
        <begin position="370"/>
        <end position="382"/>
    </location>
</feature>
<dbReference type="InterPro" id="IPR003137">
    <property type="entry name" value="PA_domain"/>
</dbReference>
<keyword evidence="7 10" id="KW-0472">Membrane</keyword>
<dbReference type="Pfam" id="PF02225">
    <property type="entry name" value="PA"/>
    <property type="match status" value="1"/>
</dbReference>
<evidence type="ECO:0000256" key="1">
    <source>
        <dbReference type="ARBA" id="ARBA00004370"/>
    </source>
</evidence>
<keyword evidence="5" id="KW-0862">Zinc</keyword>
<comment type="caution">
    <text evidence="12">The sequence shown here is derived from an EMBL/GenBank/DDBJ whole genome shotgun (WGS) entry which is preliminary data.</text>
</comment>
<dbReference type="PROSITE" id="PS50089">
    <property type="entry name" value="ZF_RING_2"/>
    <property type="match status" value="1"/>
</dbReference>
<dbReference type="InterPro" id="IPR013083">
    <property type="entry name" value="Znf_RING/FYVE/PHD"/>
</dbReference>
<sequence>MDTAYLWDTHQSQYCGRMFGGLLNQSLSFFIVILLIFVSSSTGTIYVVSEISNETVIAVSDMPARFIPERYAFYGMQGYVVYADPPTACTKVKPPPTPYAPSLEYPISWILLAMRSPDCHFQTKIENAQISGYSAIIIHNVGSNDTEIMGVEDPGKLMIYATFIGEYDGWILKNYTYPSPFFLRIRNEFSVNSYLLPFAVIVGICIIVMLLFMVRLLWQQVVRWLRERRRSRRRKLPASALKKLPIHKWTKGDPYETCAVCLDDFVEQEKIRILPCYHGYHIQCIDHWLTKGRRVCPICKRKVIVADEHFSDSDTETEDENAPLIPTTSTSQNPPSGASTFIQNHINVRVIGIGSRRLLTRNRQNPVNDSDASSISSGVSHSATDDQERGLTHSTTSTRPSTSAGRNSHSQSVFAEVHQSTEVLRKKLESQKQKKPEQCVNSSGDCVQDSHGSGLDNSAYALECSSNSDEDSNAVLEDAHNANGPSEQLVVVVDDCNSVESDTNQNQNESDHSAVA</sequence>
<keyword evidence="6 10" id="KW-1133">Transmembrane helix</keyword>
<keyword evidence="2 10" id="KW-0812">Transmembrane</keyword>
<evidence type="ECO:0000256" key="6">
    <source>
        <dbReference type="ARBA" id="ARBA00022989"/>
    </source>
</evidence>
<dbReference type="PANTHER" id="PTHR45931:SF20">
    <property type="entry name" value="RING-TYPE E3 UBIQUITIN TRANSFERASE"/>
    <property type="match status" value="1"/>
</dbReference>
<feature type="compositionally biased region" description="Basic and acidic residues" evidence="9">
    <location>
        <begin position="423"/>
        <end position="437"/>
    </location>
</feature>
<evidence type="ECO:0000256" key="10">
    <source>
        <dbReference type="SAM" id="Phobius"/>
    </source>
</evidence>
<evidence type="ECO:0000256" key="7">
    <source>
        <dbReference type="ARBA" id="ARBA00023136"/>
    </source>
</evidence>
<dbReference type="InterPro" id="IPR051834">
    <property type="entry name" value="RING_finger_E3_ligase"/>
</dbReference>
<dbReference type="InterPro" id="IPR001841">
    <property type="entry name" value="Znf_RING"/>
</dbReference>
<evidence type="ECO:0000256" key="4">
    <source>
        <dbReference type="ARBA" id="ARBA00022771"/>
    </source>
</evidence>
<organism evidence="12 13">
    <name type="scientific">Orchesella dallaii</name>
    <dbReference type="NCBI Taxonomy" id="48710"/>
    <lineage>
        <taxon>Eukaryota</taxon>
        <taxon>Metazoa</taxon>
        <taxon>Ecdysozoa</taxon>
        <taxon>Arthropoda</taxon>
        <taxon>Hexapoda</taxon>
        <taxon>Collembola</taxon>
        <taxon>Entomobryomorpha</taxon>
        <taxon>Entomobryoidea</taxon>
        <taxon>Orchesellidae</taxon>
        <taxon>Orchesellinae</taxon>
        <taxon>Orchesella</taxon>
    </lineage>
</organism>
<feature type="transmembrane region" description="Helical" evidence="10">
    <location>
        <begin position="27"/>
        <end position="48"/>
    </location>
</feature>
<evidence type="ECO:0000313" key="13">
    <source>
        <dbReference type="Proteomes" id="UP001642540"/>
    </source>
</evidence>
<feature type="region of interest" description="Disordered" evidence="9">
    <location>
        <begin position="465"/>
        <end position="516"/>
    </location>
</feature>